<gene>
    <name evidence="3" type="ordered locus">Mvan_4037</name>
</gene>
<evidence type="ECO:0000313" key="4">
    <source>
        <dbReference type="Proteomes" id="UP000009159"/>
    </source>
</evidence>
<keyword evidence="4" id="KW-1185">Reference proteome</keyword>
<sequence>MERLRPDTRGTPMSVGLKPGMTLAALLASAAAGVLIQTAAVAQAQDPVCPEGTYWDVATATCVAVNVYVNPPNPVLGPVGPVGVGGVVGPVGPGPVGPGPVGPGPLGPGPR</sequence>
<evidence type="ECO:0000313" key="3">
    <source>
        <dbReference type="EMBL" id="ABM14814.1"/>
    </source>
</evidence>
<proteinExistence type="predicted"/>
<evidence type="ECO:0000256" key="2">
    <source>
        <dbReference type="SAM" id="SignalP"/>
    </source>
</evidence>
<evidence type="ECO:0000256" key="1">
    <source>
        <dbReference type="SAM" id="MobiDB-lite"/>
    </source>
</evidence>
<name>A1TCB4_MYCVP</name>
<dbReference type="eggNOG" id="ENOG5032AKG">
    <property type="taxonomic scope" value="Bacteria"/>
</dbReference>
<organism evidence="3 4">
    <name type="scientific">Mycolicibacterium vanbaalenii (strain DSM 7251 / JCM 13017 / BCRC 16820 / KCTC 9966 / NRRL B-24157 / PYR-1)</name>
    <name type="common">Mycobacterium vanbaalenii</name>
    <dbReference type="NCBI Taxonomy" id="350058"/>
    <lineage>
        <taxon>Bacteria</taxon>
        <taxon>Bacillati</taxon>
        <taxon>Actinomycetota</taxon>
        <taxon>Actinomycetes</taxon>
        <taxon>Mycobacteriales</taxon>
        <taxon>Mycobacteriaceae</taxon>
        <taxon>Mycolicibacterium</taxon>
    </lineage>
</organism>
<dbReference type="EMBL" id="CP000511">
    <property type="protein sequence ID" value="ABM14814.1"/>
    <property type="molecule type" value="Genomic_DNA"/>
</dbReference>
<feature type="region of interest" description="Disordered" evidence="1">
    <location>
        <begin position="92"/>
        <end position="111"/>
    </location>
</feature>
<reference evidence="3" key="1">
    <citation type="submission" date="2006-12" db="EMBL/GenBank/DDBJ databases">
        <title>Complete sequence of Mycobacterium vanbaalenii PYR-1.</title>
        <authorList>
            <consortium name="US DOE Joint Genome Institute"/>
            <person name="Copeland A."/>
            <person name="Lucas S."/>
            <person name="Lapidus A."/>
            <person name="Barry K."/>
            <person name="Detter J.C."/>
            <person name="Glavina del Rio T."/>
            <person name="Hammon N."/>
            <person name="Israni S."/>
            <person name="Dalin E."/>
            <person name="Tice H."/>
            <person name="Pitluck S."/>
            <person name="Singan V."/>
            <person name="Schmutz J."/>
            <person name="Larimer F."/>
            <person name="Land M."/>
            <person name="Hauser L."/>
            <person name="Kyrpides N."/>
            <person name="Anderson I.J."/>
            <person name="Miller C."/>
            <person name="Richardson P."/>
        </authorList>
    </citation>
    <scope>NUCLEOTIDE SEQUENCE [LARGE SCALE GENOMIC DNA]</scope>
    <source>
        <strain evidence="3">PYR-1</strain>
    </source>
</reference>
<protein>
    <submittedName>
        <fullName evidence="3">Uncharacterized protein</fullName>
    </submittedName>
</protein>
<feature type="signal peptide" evidence="2">
    <location>
        <begin position="1"/>
        <end position="44"/>
    </location>
</feature>
<dbReference type="Proteomes" id="UP000009159">
    <property type="component" value="Chromosome"/>
</dbReference>
<dbReference type="AlphaFoldDB" id="A1TCB4"/>
<feature type="chain" id="PRO_5002637526" evidence="2">
    <location>
        <begin position="45"/>
        <end position="111"/>
    </location>
</feature>
<dbReference type="STRING" id="350058.Mvan_4037"/>
<accession>A1TCB4</accession>
<dbReference type="HOGENOM" id="CLU_172514_0_0_11"/>
<keyword evidence="2" id="KW-0732">Signal</keyword>
<dbReference type="KEGG" id="mva:Mvan_4037"/>